<dbReference type="SUPFAM" id="SSF55846">
    <property type="entry name" value="N-acetylmuramoyl-L-alanine amidase-like"/>
    <property type="match status" value="1"/>
</dbReference>
<dbReference type="Pfam" id="PF01510">
    <property type="entry name" value="Amidase_2"/>
    <property type="match status" value="1"/>
</dbReference>
<dbReference type="InterPro" id="IPR002502">
    <property type="entry name" value="Amidase_domain"/>
</dbReference>
<evidence type="ECO:0000256" key="3">
    <source>
        <dbReference type="ARBA" id="ARBA00022801"/>
    </source>
</evidence>
<dbReference type="InterPro" id="IPR036505">
    <property type="entry name" value="Amidase/PGRP_sf"/>
</dbReference>
<comment type="catalytic activity">
    <reaction evidence="1">
        <text>Hydrolyzes the link between N-acetylmuramoyl residues and L-amino acid residues in certain cell-wall glycopeptides.</text>
        <dbReference type="EC" id="3.5.1.28"/>
    </reaction>
</comment>
<evidence type="ECO:0000313" key="7">
    <source>
        <dbReference type="Proteomes" id="UP000031338"/>
    </source>
</evidence>
<dbReference type="Gene3D" id="3.40.80.10">
    <property type="entry name" value="Peptidoglycan recognition protein-like"/>
    <property type="match status" value="1"/>
</dbReference>
<evidence type="ECO:0000259" key="5">
    <source>
        <dbReference type="PROSITE" id="PS51781"/>
    </source>
</evidence>
<dbReference type="RefSeq" id="WP_039331572.1">
    <property type="nucleotide sequence ID" value="NZ_JRVC01000003.1"/>
</dbReference>
<dbReference type="EC" id="3.5.1.28" evidence="2"/>
<dbReference type="AlphaFoldDB" id="A0A0B8ZR41"/>
<dbReference type="SMART" id="SM00644">
    <property type="entry name" value="Ami_2"/>
    <property type="match status" value="1"/>
</dbReference>
<protein>
    <recommendedName>
        <fullName evidence="2">N-acetylmuramoyl-L-alanine amidase</fullName>
        <ecNumber evidence="2">3.5.1.28</ecNumber>
    </recommendedName>
</protein>
<dbReference type="GO" id="GO:0071555">
    <property type="term" value="P:cell wall organization"/>
    <property type="evidence" value="ECO:0007669"/>
    <property type="project" value="UniProtKB-KW"/>
</dbReference>
<keyword evidence="3" id="KW-0378">Hydrolase</keyword>
<dbReference type="CDD" id="cd06583">
    <property type="entry name" value="PGRP"/>
    <property type="match status" value="1"/>
</dbReference>
<dbReference type="Gene3D" id="2.30.30.40">
    <property type="entry name" value="SH3 Domains"/>
    <property type="match status" value="1"/>
</dbReference>
<evidence type="ECO:0000313" key="6">
    <source>
        <dbReference type="EMBL" id="KHS48652.1"/>
    </source>
</evidence>
<dbReference type="GO" id="GO:0009253">
    <property type="term" value="P:peptidoglycan catabolic process"/>
    <property type="evidence" value="ECO:0007669"/>
    <property type="project" value="InterPro"/>
</dbReference>
<sequence length="280" mass="29694">MAYVIKNGILNDNSNPVRQIRSRNTGGAFPAPPGIVVIHFTAGGSAASSANWFASRENTNSSAHVVVDRDGSIIQCVNFNEVAWHAGKSSWRGLAGLNKHSIGIEIANWGALRGGANGWYNAAGQKVDNVVMAVHRNGNPDGSRTPIGWEAYPAAQFEAVVALVRALREVYPIAEIVGHDDIAPVRKSDPGPAFDMVRFRQRALGGRDQNGANVGVVRSPGGLNLRSGPGTNFAVVQLLADGSKVMPMGVNGSWIEVTTLDAAGKPSKTGWVHSHYLDLD</sequence>
<dbReference type="PANTHER" id="PTHR30417:SF1">
    <property type="entry name" value="N-ACETYLMURAMOYL-L-ALANINE AMIDASE AMID"/>
    <property type="match status" value="1"/>
</dbReference>
<name>A0A0B8ZR41_9SPHN</name>
<dbReference type="Proteomes" id="UP000031338">
    <property type="component" value="Unassembled WGS sequence"/>
</dbReference>
<dbReference type="Pfam" id="PF08239">
    <property type="entry name" value="SH3_3"/>
    <property type="match status" value="1"/>
</dbReference>
<dbReference type="SMART" id="SM00287">
    <property type="entry name" value="SH3b"/>
    <property type="match status" value="1"/>
</dbReference>
<keyword evidence="4" id="KW-0961">Cell wall biogenesis/degradation</keyword>
<evidence type="ECO:0000256" key="1">
    <source>
        <dbReference type="ARBA" id="ARBA00001561"/>
    </source>
</evidence>
<evidence type="ECO:0000256" key="4">
    <source>
        <dbReference type="ARBA" id="ARBA00023316"/>
    </source>
</evidence>
<evidence type="ECO:0000256" key="2">
    <source>
        <dbReference type="ARBA" id="ARBA00011901"/>
    </source>
</evidence>
<accession>A0A0B8ZR41</accession>
<dbReference type="EMBL" id="JRVC01000003">
    <property type="protein sequence ID" value="KHS48652.1"/>
    <property type="molecule type" value="Genomic_DNA"/>
</dbReference>
<proteinExistence type="predicted"/>
<organism evidence="6 7">
    <name type="scientific">Novosphingobium subterraneum</name>
    <dbReference type="NCBI Taxonomy" id="48936"/>
    <lineage>
        <taxon>Bacteria</taxon>
        <taxon>Pseudomonadati</taxon>
        <taxon>Pseudomonadota</taxon>
        <taxon>Alphaproteobacteria</taxon>
        <taxon>Sphingomonadales</taxon>
        <taxon>Sphingomonadaceae</taxon>
        <taxon>Novosphingobium</taxon>
    </lineage>
</organism>
<feature type="domain" description="SH3b" evidence="5">
    <location>
        <begin position="209"/>
        <end position="280"/>
    </location>
</feature>
<comment type="caution">
    <text evidence="6">The sequence shown here is derived from an EMBL/GenBank/DDBJ whole genome shotgun (WGS) entry which is preliminary data.</text>
</comment>
<dbReference type="STRING" id="48936.NJ75_00734"/>
<dbReference type="PANTHER" id="PTHR30417">
    <property type="entry name" value="N-ACETYLMURAMOYL-L-ALANINE AMIDASE AMID"/>
    <property type="match status" value="1"/>
</dbReference>
<dbReference type="GO" id="GO:0009254">
    <property type="term" value="P:peptidoglycan turnover"/>
    <property type="evidence" value="ECO:0007669"/>
    <property type="project" value="TreeGrafter"/>
</dbReference>
<dbReference type="GO" id="GO:0008745">
    <property type="term" value="F:N-acetylmuramoyl-L-alanine amidase activity"/>
    <property type="evidence" value="ECO:0007669"/>
    <property type="project" value="UniProtKB-EC"/>
</dbReference>
<dbReference type="PROSITE" id="PS51781">
    <property type="entry name" value="SH3B"/>
    <property type="match status" value="1"/>
</dbReference>
<dbReference type="InterPro" id="IPR051206">
    <property type="entry name" value="NAMLAA_amidase_2"/>
</dbReference>
<keyword evidence="7" id="KW-1185">Reference proteome</keyword>
<dbReference type="InterPro" id="IPR003646">
    <property type="entry name" value="SH3-like_bac-type"/>
</dbReference>
<dbReference type="PATRIC" id="fig|48936.3.peg.742"/>
<gene>
    <name evidence="6" type="ORF">NJ75_00734</name>
</gene>
<reference evidence="6 7" key="1">
    <citation type="submission" date="2014-10" db="EMBL/GenBank/DDBJ databases">
        <title>Draft genome sequence of Novosphingobium subterraneum DSM 12447.</title>
        <authorList>
            <person name="Gan H.M."/>
            <person name="Gan H.Y."/>
            <person name="Savka M.A."/>
        </authorList>
    </citation>
    <scope>NUCLEOTIDE SEQUENCE [LARGE SCALE GENOMIC DNA]</scope>
    <source>
        <strain evidence="6 7">DSM 12447</strain>
    </source>
</reference>